<reference evidence="2 3" key="1">
    <citation type="submission" date="2017-11" db="EMBL/GenBank/DDBJ databases">
        <title>Whole genome sequencing of cultured pathogen.</title>
        <authorList>
            <person name="Hoffmann M."/>
            <person name="Sanchez M."/>
            <person name="Timme R."/>
            <person name="Nudel K."/>
            <person name="Bry L."/>
        </authorList>
    </citation>
    <scope>NUCLEOTIDE SEQUENCE [LARGE SCALE GENOMIC DNA]</scope>
    <source>
        <strain evidence="2 3">216</strain>
    </source>
</reference>
<dbReference type="RefSeq" id="WP_100618902.1">
    <property type="nucleotide sequence ID" value="NZ_CP024932.1"/>
</dbReference>
<protein>
    <recommendedName>
        <fullName evidence="4">Secreted protein</fullName>
    </recommendedName>
</protein>
<dbReference type="AlphaFoldDB" id="A0ABC8CIK6"/>
<feature type="transmembrane region" description="Helical" evidence="1">
    <location>
        <begin position="6"/>
        <end position="26"/>
    </location>
</feature>
<name>A0ABC8CIK6_CORST</name>
<keyword evidence="1" id="KW-1133">Transmembrane helix</keyword>
<accession>A0ABC8CIK6</accession>
<evidence type="ECO:0000313" key="3">
    <source>
        <dbReference type="Proteomes" id="UP000231994"/>
    </source>
</evidence>
<organism evidence="2 3">
    <name type="scientific">Corynebacterium striatum</name>
    <dbReference type="NCBI Taxonomy" id="43770"/>
    <lineage>
        <taxon>Bacteria</taxon>
        <taxon>Bacillati</taxon>
        <taxon>Actinomycetota</taxon>
        <taxon>Actinomycetes</taxon>
        <taxon>Mycobacteriales</taxon>
        <taxon>Corynebacteriaceae</taxon>
        <taxon>Corynebacterium</taxon>
    </lineage>
</organism>
<evidence type="ECO:0000256" key="1">
    <source>
        <dbReference type="SAM" id="Phobius"/>
    </source>
</evidence>
<evidence type="ECO:0000313" key="2">
    <source>
        <dbReference type="EMBL" id="ATZ08331.1"/>
    </source>
</evidence>
<proteinExistence type="predicted"/>
<dbReference type="EMBL" id="CP024932">
    <property type="protein sequence ID" value="ATZ08331.1"/>
    <property type="molecule type" value="Genomic_DNA"/>
</dbReference>
<sequence length="87" mass="9980">MDAAQILNTLVWAALTLVCLLNFLLIRRVSRDLDALWDYLGRQHRLMANLIAPSEEPRAEKTPKPTVQAGHFDELLDKLNQQKGRRT</sequence>
<gene>
    <name evidence="2" type="ORF">A9D01_05670</name>
</gene>
<dbReference type="Proteomes" id="UP000231994">
    <property type="component" value="Chromosome"/>
</dbReference>
<evidence type="ECO:0008006" key="4">
    <source>
        <dbReference type="Google" id="ProtNLM"/>
    </source>
</evidence>
<keyword evidence="1" id="KW-0472">Membrane</keyword>
<keyword evidence="1" id="KW-0812">Transmembrane</keyword>